<keyword evidence="1" id="KW-0812">Transmembrane</keyword>
<name>A0AA42TZ74_ECTOL</name>
<evidence type="ECO:0000313" key="3">
    <source>
        <dbReference type="Proteomes" id="UP001161697"/>
    </source>
</evidence>
<sequence length="65" mass="6930">MPWLLATIASGTLCALLASLYELTLAKSMVLAFFLTLVLGLGESVSMQSMSVTIQALRSVRPNLS</sequence>
<evidence type="ECO:0000256" key="1">
    <source>
        <dbReference type="SAM" id="Phobius"/>
    </source>
</evidence>
<comment type="caution">
    <text evidence="2">The sequence shown here is derived from an EMBL/GenBank/DDBJ whole genome shotgun (WGS) entry which is preliminary data.</text>
</comment>
<proteinExistence type="predicted"/>
<dbReference type="Proteomes" id="UP001161697">
    <property type="component" value="Unassembled WGS sequence"/>
</dbReference>
<reference evidence="2" key="1">
    <citation type="submission" date="2022-09" db="EMBL/GenBank/DDBJ databases">
        <title>Intensive care unit water sources are persistently colonized with multi-drug resistant bacteria and are the site of extensive horizontal gene transfer of antibiotic resistance genes.</title>
        <authorList>
            <person name="Diorio-Toth L."/>
        </authorList>
    </citation>
    <scope>NUCLEOTIDE SEQUENCE</scope>
    <source>
        <strain evidence="2">GD03704</strain>
    </source>
</reference>
<organism evidence="2 3">
    <name type="scientific">Ectopseudomonas oleovorans</name>
    <name type="common">Pseudomonas oleovorans</name>
    <dbReference type="NCBI Taxonomy" id="301"/>
    <lineage>
        <taxon>Bacteria</taxon>
        <taxon>Pseudomonadati</taxon>
        <taxon>Pseudomonadota</taxon>
        <taxon>Gammaproteobacteria</taxon>
        <taxon>Pseudomonadales</taxon>
        <taxon>Pseudomonadaceae</taxon>
        <taxon>Ectopseudomonas</taxon>
    </lineage>
</organism>
<accession>A0AA42TZ74</accession>
<dbReference type="InterPro" id="IPR036739">
    <property type="entry name" value="SLC41_membr_dom_sf"/>
</dbReference>
<protein>
    <submittedName>
        <fullName evidence="2">Uncharacterized protein</fullName>
    </submittedName>
</protein>
<dbReference type="RefSeq" id="WP_241198112.1">
    <property type="nucleotide sequence ID" value="NZ_CP104579.1"/>
</dbReference>
<dbReference type="GO" id="GO:0008324">
    <property type="term" value="F:monoatomic cation transmembrane transporter activity"/>
    <property type="evidence" value="ECO:0007669"/>
    <property type="project" value="InterPro"/>
</dbReference>
<gene>
    <name evidence="2" type="ORF">N5J11_13840</name>
</gene>
<dbReference type="SUPFAM" id="SSF161093">
    <property type="entry name" value="MgtE membrane domain-like"/>
    <property type="match status" value="1"/>
</dbReference>
<dbReference type="Gene3D" id="1.10.357.20">
    <property type="entry name" value="SLC41 divalent cation transporters, integral membrane domain"/>
    <property type="match status" value="1"/>
</dbReference>
<dbReference type="EMBL" id="JAOCJE010000001">
    <property type="protein sequence ID" value="MDH1340294.1"/>
    <property type="molecule type" value="Genomic_DNA"/>
</dbReference>
<dbReference type="AlphaFoldDB" id="A0AA42TZ74"/>
<keyword evidence="1" id="KW-1133">Transmembrane helix</keyword>
<feature type="transmembrane region" description="Helical" evidence="1">
    <location>
        <begin position="30"/>
        <end position="57"/>
    </location>
</feature>
<evidence type="ECO:0000313" key="2">
    <source>
        <dbReference type="EMBL" id="MDH1340294.1"/>
    </source>
</evidence>
<keyword evidence="1" id="KW-0472">Membrane</keyword>